<dbReference type="NCBIfam" id="TIGR03423">
    <property type="entry name" value="pbp2_mrdA"/>
    <property type="match status" value="1"/>
</dbReference>
<dbReference type="InterPro" id="IPR050515">
    <property type="entry name" value="Beta-lactam/transpept"/>
</dbReference>
<keyword evidence="5 17" id="KW-0121">Carboxypeptidase</keyword>
<evidence type="ECO:0000256" key="1">
    <source>
        <dbReference type="ARBA" id="ARBA00004167"/>
    </source>
</evidence>
<evidence type="ECO:0000256" key="9">
    <source>
        <dbReference type="ARBA" id="ARBA00022960"/>
    </source>
</evidence>
<evidence type="ECO:0000256" key="4">
    <source>
        <dbReference type="ARBA" id="ARBA00022519"/>
    </source>
</evidence>
<keyword evidence="13" id="KW-0961">Cell wall biogenesis/degradation</keyword>
<evidence type="ECO:0000256" key="8">
    <source>
        <dbReference type="ARBA" id="ARBA00022801"/>
    </source>
</evidence>
<dbReference type="Gene3D" id="3.40.710.10">
    <property type="entry name" value="DD-peptidase/beta-lactamase superfamily"/>
    <property type="match status" value="1"/>
</dbReference>
<feature type="region of interest" description="Disordered" evidence="14">
    <location>
        <begin position="625"/>
        <end position="645"/>
    </location>
</feature>
<dbReference type="EMBL" id="CP059851">
    <property type="protein sequence ID" value="QMW22443.1"/>
    <property type="molecule type" value="Genomic_DNA"/>
</dbReference>
<dbReference type="GO" id="GO:0009252">
    <property type="term" value="P:peptidoglycan biosynthetic process"/>
    <property type="evidence" value="ECO:0007669"/>
    <property type="project" value="UniProtKB-KW"/>
</dbReference>
<accession>A0A7G5IGF1</accession>
<comment type="subcellular location">
    <subcellularLocation>
        <location evidence="2">Cell membrane</location>
    </subcellularLocation>
    <subcellularLocation>
        <location evidence="1">Membrane</location>
        <topology evidence="1">Single-pass membrane protein</topology>
    </subcellularLocation>
</comment>
<protein>
    <submittedName>
        <fullName evidence="17">Penicillin-binding protein 2</fullName>
        <ecNumber evidence="17">3.4.16.4</ecNumber>
    </submittedName>
</protein>
<evidence type="ECO:0000256" key="12">
    <source>
        <dbReference type="ARBA" id="ARBA00023136"/>
    </source>
</evidence>
<evidence type="ECO:0000256" key="10">
    <source>
        <dbReference type="ARBA" id="ARBA00022984"/>
    </source>
</evidence>
<dbReference type="Proteomes" id="UP000515292">
    <property type="component" value="Chromosome"/>
</dbReference>
<evidence type="ECO:0000256" key="2">
    <source>
        <dbReference type="ARBA" id="ARBA00004236"/>
    </source>
</evidence>
<reference evidence="17 18" key="1">
    <citation type="submission" date="2020-07" db="EMBL/GenBank/DDBJ databases">
        <title>Complete genome sequence for Sandaracinobacter sp. M6.</title>
        <authorList>
            <person name="Tang Y."/>
            <person name="Liu Q."/>
            <person name="Guo Z."/>
            <person name="Lei P."/>
            <person name="Huang B."/>
        </authorList>
    </citation>
    <scope>NUCLEOTIDE SEQUENCE [LARGE SCALE GENOMIC DNA]</scope>
    <source>
        <strain evidence="17 18">M6</strain>
    </source>
</reference>
<feature type="domain" description="Penicillin-binding protein dimerisation" evidence="16">
    <location>
        <begin position="58"/>
        <end position="229"/>
    </location>
</feature>
<name>A0A7G5IGF1_9SPHN</name>
<dbReference type="GO" id="GO:0008658">
    <property type="term" value="F:penicillin binding"/>
    <property type="evidence" value="ECO:0007669"/>
    <property type="project" value="InterPro"/>
</dbReference>
<dbReference type="KEGG" id="sand:H3309_14030"/>
<keyword evidence="4" id="KW-0997">Cell inner membrane</keyword>
<dbReference type="InterPro" id="IPR012338">
    <property type="entry name" value="Beta-lactam/transpept-like"/>
</dbReference>
<keyword evidence="6" id="KW-0645">Protease</keyword>
<feature type="domain" description="Penicillin-binding protein transpeptidase" evidence="15">
    <location>
        <begin position="263"/>
        <end position="589"/>
    </location>
</feature>
<dbReference type="Pfam" id="PF00905">
    <property type="entry name" value="Transpeptidase"/>
    <property type="match status" value="1"/>
</dbReference>
<keyword evidence="18" id="KW-1185">Reference proteome</keyword>
<dbReference type="InterPro" id="IPR017790">
    <property type="entry name" value="Penicillin-binding_protein_2"/>
</dbReference>
<evidence type="ECO:0000256" key="6">
    <source>
        <dbReference type="ARBA" id="ARBA00022670"/>
    </source>
</evidence>
<dbReference type="GO" id="GO:0006508">
    <property type="term" value="P:proteolysis"/>
    <property type="evidence" value="ECO:0007669"/>
    <property type="project" value="UniProtKB-KW"/>
</dbReference>
<evidence type="ECO:0000313" key="18">
    <source>
        <dbReference type="Proteomes" id="UP000515292"/>
    </source>
</evidence>
<evidence type="ECO:0000256" key="13">
    <source>
        <dbReference type="ARBA" id="ARBA00023316"/>
    </source>
</evidence>
<dbReference type="EC" id="3.4.16.4" evidence="17"/>
<dbReference type="GO" id="GO:0071972">
    <property type="term" value="F:peptidoglycan L,D-transpeptidase activity"/>
    <property type="evidence" value="ECO:0007669"/>
    <property type="project" value="TreeGrafter"/>
</dbReference>
<dbReference type="InterPro" id="IPR005311">
    <property type="entry name" value="PBP_dimer"/>
</dbReference>
<keyword evidence="12" id="KW-0472">Membrane</keyword>
<dbReference type="PANTHER" id="PTHR30627:SF2">
    <property type="entry name" value="PEPTIDOGLYCAN D,D-TRANSPEPTIDASE MRDA"/>
    <property type="match status" value="1"/>
</dbReference>
<evidence type="ECO:0000259" key="15">
    <source>
        <dbReference type="Pfam" id="PF00905"/>
    </source>
</evidence>
<evidence type="ECO:0000256" key="14">
    <source>
        <dbReference type="SAM" id="MobiDB-lite"/>
    </source>
</evidence>
<dbReference type="Pfam" id="PF03717">
    <property type="entry name" value="PBP_dimer"/>
    <property type="match status" value="1"/>
</dbReference>
<dbReference type="GO" id="GO:0005886">
    <property type="term" value="C:plasma membrane"/>
    <property type="evidence" value="ECO:0007669"/>
    <property type="project" value="UniProtKB-SubCell"/>
</dbReference>
<dbReference type="PANTHER" id="PTHR30627">
    <property type="entry name" value="PEPTIDOGLYCAN D,D-TRANSPEPTIDASE"/>
    <property type="match status" value="1"/>
</dbReference>
<keyword evidence="3" id="KW-1003">Cell membrane</keyword>
<dbReference type="GO" id="GO:0071555">
    <property type="term" value="P:cell wall organization"/>
    <property type="evidence" value="ECO:0007669"/>
    <property type="project" value="UniProtKB-KW"/>
</dbReference>
<evidence type="ECO:0000259" key="16">
    <source>
        <dbReference type="Pfam" id="PF03717"/>
    </source>
</evidence>
<evidence type="ECO:0000256" key="11">
    <source>
        <dbReference type="ARBA" id="ARBA00022989"/>
    </source>
</evidence>
<dbReference type="GO" id="GO:0008360">
    <property type="term" value="P:regulation of cell shape"/>
    <property type="evidence" value="ECO:0007669"/>
    <property type="project" value="UniProtKB-KW"/>
</dbReference>
<keyword evidence="11" id="KW-1133">Transmembrane helix</keyword>
<dbReference type="SUPFAM" id="SSF56601">
    <property type="entry name" value="beta-lactamase/transpeptidase-like"/>
    <property type="match status" value="1"/>
</dbReference>
<keyword evidence="7" id="KW-0812">Transmembrane</keyword>
<dbReference type="RefSeq" id="WP_182295349.1">
    <property type="nucleotide sequence ID" value="NZ_CP059851.1"/>
</dbReference>
<dbReference type="Gene3D" id="3.90.1310.10">
    <property type="entry name" value="Penicillin-binding protein 2a (Domain 2)"/>
    <property type="match status" value="1"/>
</dbReference>
<evidence type="ECO:0000256" key="7">
    <source>
        <dbReference type="ARBA" id="ARBA00022692"/>
    </source>
</evidence>
<sequence length="645" mass="68552">MAGDAEAKRTFTRRALFLGGVQVAAGVLLTGRMAWLALAENEKYALASEANRVDLRLIPPRRGWIVDAAGLPLAENRPAYGVELIPALAGDIEAALATIGAIVPLAAEDRARINTDIAARPKSVPVSVATDIGWEAYAALNLRLADMAGLQPVRSFVRSYPQGSAFGHVLGYVGPPTAEQFRESRDALLLFPGFRIGKDGVEKALEPVLRGEAGARRVEVNARGRIIRDLDTRPDTPGKAVRLTLDRGLQAHAAARVGDGSASIVVIDCQTGDIKCLLSNPAFDPNVFSNRIPSALWKALQASDHKPLLNKSLQGLYVPGSTYKPVTALAALGAGVPPSDSVVCNGRYRMGSNTWHCHGRHGVVDMRRAIAKSCNVYFYTMARRIGNDAVAAMARTMGLGQRFELPMPSQRRGTIPDEAWKLQRFGKPWTAAETLNSCIGQGDVQVNPLQLAVMTARLASGMMVLPRLLADAPAVAFEPLPLPADQLAVVRQGMFDVVNGPGGTARASRLRLADVAMGGKTGTAQVRRITAAERRRGVIRNEALPWKLRDHALFIGFAPADAPRYAISVVAEHGGSGAGAAAPLARDVLTFLFDRERAEKDLAATITERERKARAAARAAEAAAAAAAATSAAPDDDEDRAGGPG</sequence>
<dbReference type="InterPro" id="IPR001460">
    <property type="entry name" value="PCN-bd_Tpept"/>
</dbReference>
<dbReference type="SUPFAM" id="SSF56519">
    <property type="entry name" value="Penicillin binding protein dimerisation domain"/>
    <property type="match status" value="1"/>
</dbReference>
<organism evidence="17 18">
    <name type="scientific">Sandaracinobacteroides saxicola</name>
    <dbReference type="NCBI Taxonomy" id="2759707"/>
    <lineage>
        <taxon>Bacteria</taxon>
        <taxon>Pseudomonadati</taxon>
        <taxon>Pseudomonadota</taxon>
        <taxon>Alphaproteobacteria</taxon>
        <taxon>Sphingomonadales</taxon>
        <taxon>Sphingosinicellaceae</taxon>
        <taxon>Sandaracinobacteroides</taxon>
    </lineage>
</organism>
<dbReference type="Gene3D" id="3.30.1390.30">
    <property type="entry name" value="Penicillin-binding protein 2a, domain 3"/>
    <property type="match status" value="1"/>
</dbReference>
<evidence type="ECO:0000313" key="17">
    <source>
        <dbReference type="EMBL" id="QMW22443.1"/>
    </source>
</evidence>
<gene>
    <name evidence="17" type="primary">mrdA</name>
    <name evidence="17" type="ORF">H3309_14030</name>
</gene>
<keyword evidence="9" id="KW-0133">Cell shape</keyword>
<keyword evidence="10" id="KW-0573">Peptidoglycan synthesis</keyword>
<dbReference type="GO" id="GO:0009002">
    <property type="term" value="F:serine-type D-Ala-D-Ala carboxypeptidase activity"/>
    <property type="evidence" value="ECO:0007669"/>
    <property type="project" value="UniProtKB-EC"/>
</dbReference>
<keyword evidence="8 17" id="KW-0378">Hydrolase</keyword>
<proteinExistence type="predicted"/>
<dbReference type="InterPro" id="IPR036138">
    <property type="entry name" value="PBP_dimer_sf"/>
</dbReference>
<evidence type="ECO:0000256" key="3">
    <source>
        <dbReference type="ARBA" id="ARBA00022475"/>
    </source>
</evidence>
<evidence type="ECO:0000256" key="5">
    <source>
        <dbReference type="ARBA" id="ARBA00022645"/>
    </source>
</evidence>
<dbReference type="AlphaFoldDB" id="A0A7G5IGF1"/>